<evidence type="ECO:0000259" key="1">
    <source>
        <dbReference type="Pfam" id="PF13672"/>
    </source>
</evidence>
<dbReference type="AlphaFoldDB" id="A0A0H3CW12"/>
<dbReference type="PATRIC" id="fig|749927.5.peg.429"/>
<evidence type="ECO:0000313" key="2">
    <source>
        <dbReference type="EMBL" id="ADJ42235.1"/>
    </source>
</evidence>
<dbReference type="HOGENOM" id="CLU_067299_0_0_11"/>
<protein>
    <recommendedName>
        <fullName evidence="1">PPM-type phosphatase domain-containing protein</fullName>
    </recommendedName>
</protein>
<dbReference type="SUPFAM" id="SSF81606">
    <property type="entry name" value="PP2C-like"/>
    <property type="match status" value="1"/>
</dbReference>
<evidence type="ECO:0000313" key="3">
    <source>
        <dbReference type="Proteomes" id="UP000000328"/>
    </source>
</evidence>
<dbReference type="KEGG" id="amd:AMED_0413"/>
<dbReference type="EMBL" id="CP002000">
    <property type="protein sequence ID" value="ADJ42235.1"/>
    <property type="molecule type" value="Genomic_DNA"/>
</dbReference>
<organism evidence="2 3">
    <name type="scientific">Amycolatopsis mediterranei (strain U-32)</name>
    <dbReference type="NCBI Taxonomy" id="749927"/>
    <lineage>
        <taxon>Bacteria</taxon>
        <taxon>Bacillati</taxon>
        <taxon>Actinomycetota</taxon>
        <taxon>Actinomycetes</taxon>
        <taxon>Pseudonocardiales</taxon>
        <taxon>Pseudonocardiaceae</taxon>
        <taxon>Amycolatopsis</taxon>
    </lineage>
</organism>
<name>A0A0H3CW12_AMYMU</name>
<dbReference type="InterPro" id="IPR036457">
    <property type="entry name" value="PPM-type-like_dom_sf"/>
</dbReference>
<gene>
    <name evidence="2" type="ordered locus">AMED_0413</name>
</gene>
<reference evidence="2 3" key="1">
    <citation type="journal article" date="2010" name="Cell Res.">
        <title>Complete genome sequence of the rifamycin SV-producing Amycolatopsis mediterranei U32 revealed its genetic characteristics in phylogeny and metabolism.</title>
        <authorList>
            <person name="Zhao W."/>
            <person name="Zhong Y."/>
            <person name="Yuan H."/>
            <person name="Wang J."/>
            <person name="Zheng H."/>
            <person name="Wang Y."/>
            <person name="Cen X."/>
            <person name="Xu F."/>
            <person name="Bai J."/>
            <person name="Han X."/>
            <person name="Lu G."/>
            <person name="Zhu Y."/>
            <person name="Shao Z."/>
            <person name="Yan H."/>
            <person name="Li C."/>
            <person name="Peng N."/>
            <person name="Zhang Z."/>
            <person name="Zhang Y."/>
            <person name="Lin W."/>
            <person name="Fan Y."/>
            <person name="Qin Z."/>
            <person name="Hu Y."/>
            <person name="Zhu B."/>
            <person name="Wang S."/>
            <person name="Ding X."/>
            <person name="Zhao G.P."/>
        </authorList>
    </citation>
    <scope>NUCLEOTIDE SEQUENCE [LARGE SCALE GENOMIC DNA]</scope>
    <source>
        <strain evidence="3">U-32</strain>
    </source>
</reference>
<accession>A0A0H3CW12</accession>
<dbReference type="Gene3D" id="3.60.40.10">
    <property type="entry name" value="PPM-type phosphatase domain"/>
    <property type="match status" value="1"/>
</dbReference>
<dbReference type="OrthoDB" id="3190646at2"/>
<feature type="domain" description="PPM-type phosphatase" evidence="1">
    <location>
        <begin position="32"/>
        <end position="221"/>
    </location>
</feature>
<dbReference type="InterPro" id="IPR001932">
    <property type="entry name" value="PPM-type_phosphatase-like_dom"/>
</dbReference>
<dbReference type="Pfam" id="PF13672">
    <property type="entry name" value="PP2C_2"/>
    <property type="match status" value="1"/>
</dbReference>
<sequence>MMPEIAIAERAGVGADGHPRPTEDHVVVLDNAVLVLDGATSSEPSQPPGGWYAERLARRLAEDLHVAPEADLTEVLTSAIAALTAEHRLQPQRSPSSTVAAVRWLEDRVDALVLADSPVVGFGGFGVDVVSDDRLARLRRRGMLQTGADVRRRRNAHDGFWVAEADPGAAAHSVRRSWPRADVEAVLLASDGVSIGVDQYELFDWREVLAVSRADGPDAVLAAVRTAEKQDPDGERWPRPKRHDDQALVVVDFESGVIQGLP</sequence>
<proteinExistence type="predicted"/>
<dbReference type="eggNOG" id="COG0631">
    <property type="taxonomic scope" value="Bacteria"/>
</dbReference>
<dbReference type="Proteomes" id="UP000000328">
    <property type="component" value="Chromosome"/>
</dbReference>